<comment type="similarity">
    <text evidence="1">Belongs to the short-chain dehydrogenases/reductases (SDR) family.</text>
</comment>
<evidence type="ECO:0000313" key="5">
    <source>
        <dbReference type="EMBL" id="TFB03471.1"/>
    </source>
</evidence>
<keyword evidence="2" id="KW-0560">Oxidoreductase</keyword>
<reference evidence="5 6" key="1">
    <citation type="submission" date="2018-01" db="EMBL/GenBank/DDBJ databases">
        <title>Genome characterization of the sugarcane-associated fungus Trichoderma ghanense CCMA-1212 and their application in lignocelulose bioconversion.</title>
        <authorList>
            <person name="Steindorff A.S."/>
            <person name="Mendes T.D."/>
            <person name="Vilela E.S.D."/>
            <person name="Rodrigues D.S."/>
            <person name="Formighieri E.F."/>
            <person name="Melo I.S."/>
            <person name="Favaro L.C.L."/>
        </authorList>
    </citation>
    <scope>NUCLEOTIDE SEQUENCE [LARGE SCALE GENOMIC DNA]</scope>
    <source>
        <strain evidence="5 6">CCMA-1212</strain>
    </source>
</reference>
<organism evidence="5 6">
    <name type="scientific">Trichoderma ghanense</name>
    <dbReference type="NCBI Taxonomy" id="65468"/>
    <lineage>
        <taxon>Eukaryota</taxon>
        <taxon>Fungi</taxon>
        <taxon>Dikarya</taxon>
        <taxon>Ascomycota</taxon>
        <taxon>Pezizomycotina</taxon>
        <taxon>Sordariomycetes</taxon>
        <taxon>Hypocreomycetidae</taxon>
        <taxon>Hypocreales</taxon>
        <taxon>Hypocreaceae</taxon>
        <taxon>Trichoderma</taxon>
    </lineage>
</organism>
<feature type="region of interest" description="Disordered" evidence="3">
    <location>
        <begin position="176"/>
        <end position="228"/>
    </location>
</feature>
<evidence type="ECO:0000256" key="3">
    <source>
        <dbReference type="SAM" id="MobiDB-lite"/>
    </source>
</evidence>
<name>A0ABY2H5V4_9HYPO</name>
<dbReference type="InterPro" id="IPR036291">
    <property type="entry name" value="NAD(P)-bd_dom_sf"/>
</dbReference>
<dbReference type="InterPro" id="IPR002347">
    <property type="entry name" value="SDR_fam"/>
</dbReference>
<evidence type="ECO:0000313" key="6">
    <source>
        <dbReference type="Proteomes" id="UP001642720"/>
    </source>
</evidence>
<sequence length="801" mass="87400">MARRSDTVPQPAGDESVATNESTQRKPKLRRRPNKPITAERRMQNCRAQRAYRQRKRERLRELEAKVASLSHGNGSELDSGQDTVTPLPSAAPELPQFHGESSPSHDPSTVAGSLPYANSWDYDGGNAWLEHLPSTSFATEMMGLPNTTSNGSQPMVLGNTPNESFSALVHLAETEASTSTPAQGSNTTPFTASSSRLSTHTPASMYSAPNSRTTKEIQIYRPSSRPLSSRPRLIRKWFQLLPLSTRRLLSQLAKDGDFSFIDMIASSQSLAETSSANRNGRGFEGSELTATERRLSEIRFLASPVSSYSPYRNSLRIARFSYFAAFFTNFSSLGFDFGLFLDERSVSPFCTTSPAEDASTDTSTSSSAHDVPVNLRPIPSQYTVPHHPYIDSLPFPTFRRRALAALAADPPLLDEDDLCLDLMLHDGLVCWGSAGQNGMDHGTPWDSHSWEAKEWFLRKWKWLVGGQEGELWQSSRWWAAQRVGMAQFGFHTTSDEAATALKDAITGKTILVTGVSPNSLGFDTARAIVAQKPAKLLLASRSADKLQEVIASLDIPQGTTVQPIVLDLSSLEATRKAAAEIRDSVSVLDAVICTAGVMATPSFEKSKDGIEMQFAVNHLGHFLLVNLLIEKLLASEHGTVVMYTSEAQSRANLAFLDDLSYNQGKAYEKWTAYSNSKACNVLFAVGLAKRFGEAGMRSFSVDPGIIVSTGLTRSVPMEDFKALGWIDDNGNLNSAIKAKSLAEGSSTGIIAAFDHRLRNKDGYYLADGVLTREGVLPGALDPAVADKLWKISEALTQQAV</sequence>
<evidence type="ECO:0000256" key="1">
    <source>
        <dbReference type="ARBA" id="ARBA00006484"/>
    </source>
</evidence>
<accession>A0ABY2H5V4</accession>
<dbReference type="Pfam" id="PF11905">
    <property type="entry name" value="DUF3425"/>
    <property type="match status" value="1"/>
</dbReference>
<dbReference type="SUPFAM" id="SSF57959">
    <property type="entry name" value="Leucine zipper domain"/>
    <property type="match status" value="1"/>
</dbReference>
<feature type="compositionally biased region" description="Polar residues" evidence="3">
    <location>
        <begin position="100"/>
        <end position="112"/>
    </location>
</feature>
<dbReference type="PANTHER" id="PTHR24320">
    <property type="entry name" value="RETINOL DEHYDROGENASE"/>
    <property type="match status" value="1"/>
</dbReference>
<feature type="compositionally biased region" description="Basic residues" evidence="3">
    <location>
        <begin position="25"/>
        <end position="34"/>
    </location>
</feature>
<keyword evidence="6" id="KW-1185">Reference proteome</keyword>
<dbReference type="Gene3D" id="1.20.5.170">
    <property type="match status" value="1"/>
</dbReference>
<dbReference type="InterPro" id="IPR046347">
    <property type="entry name" value="bZIP_sf"/>
</dbReference>
<feature type="domain" description="BZIP" evidence="4">
    <location>
        <begin position="41"/>
        <end position="55"/>
    </location>
</feature>
<dbReference type="RefSeq" id="XP_073559672.1">
    <property type="nucleotide sequence ID" value="XM_073701799.1"/>
</dbReference>
<dbReference type="Gene3D" id="3.40.50.720">
    <property type="entry name" value="NAD(P)-binding Rossmann-like Domain"/>
    <property type="match status" value="1"/>
</dbReference>
<feature type="region of interest" description="Disordered" evidence="3">
    <location>
        <begin position="1"/>
        <end position="113"/>
    </location>
</feature>
<evidence type="ECO:0000259" key="4">
    <source>
        <dbReference type="PROSITE" id="PS00036"/>
    </source>
</evidence>
<feature type="region of interest" description="Disordered" evidence="3">
    <location>
        <begin position="352"/>
        <end position="371"/>
    </location>
</feature>
<evidence type="ECO:0000256" key="2">
    <source>
        <dbReference type="ARBA" id="ARBA00023002"/>
    </source>
</evidence>
<dbReference type="EMBL" id="PPTA01000005">
    <property type="protein sequence ID" value="TFB03471.1"/>
    <property type="molecule type" value="Genomic_DNA"/>
</dbReference>
<dbReference type="GeneID" id="300576249"/>
<feature type="compositionally biased region" description="Polar residues" evidence="3">
    <location>
        <begin position="176"/>
        <end position="213"/>
    </location>
</feature>
<dbReference type="SUPFAM" id="SSF51735">
    <property type="entry name" value="NAD(P)-binding Rossmann-fold domains"/>
    <property type="match status" value="1"/>
</dbReference>
<comment type="caution">
    <text evidence="5">The sequence shown here is derived from an EMBL/GenBank/DDBJ whole genome shotgun (WGS) entry which is preliminary data.</text>
</comment>
<feature type="compositionally biased region" description="Polar residues" evidence="3">
    <location>
        <begin position="71"/>
        <end position="87"/>
    </location>
</feature>
<dbReference type="PANTHER" id="PTHR24320:SF283">
    <property type="entry name" value="RETINOL DEHYDROGENASE 11"/>
    <property type="match status" value="1"/>
</dbReference>
<dbReference type="Pfam" id="PF00106">
    <property type="entry name" value="adh_short"/>
    <property type="match status" value="1"/>
</dbReference>
<protein>
    <submittedName>
        <fullName evidence="5">Short-chain dehydrogenase</fullName>
    </submittedName>
</protein>
<proteinExistence type="inferred from homology"/>
<dbReference type="InterPro" id="IPR004827">
    <property type="entry name" value="bZIP"/>
</dbReference>
<dbReference type="CDD" id="cd14688">
    <property type="entry name" value="bZIP_YAP"/>
    <property type="match status" value="1"/>
</dbReference>
<dbReference type="PROSITE" id="PS00036">
    <property type="entry name" value="BZIP_BASIC"/>
    <property type="match status" value="1"/>
</dbReference>
<gene>
    <name evidence="5" type="ORF">CCMA1212_004500</name>
</gene>
<dbReference type="Pfam" id="PF00170">
    <property type="entry name" value="bZIP_1"/>
    <property type="match status" value="1"/>
</dbReference>
<dbReference type="InterPro" id="IPR021833">
    <property type="entry name" value="DUF3425"/>
</dbReference>
<dbReference type="Proteomes" id="UP001642720">
    <property type="component" value="Unassembled WGS sequence"/>
</dbReference>